<evidence type="ECO:0000313" key="2">
    <source>
        <dbReference type="Proteomes" id="UP000005239"/>
    </source>
</evidence>
<name>A0A2A6C2R4_PRIPA</name>
<reference evidence="2" key="1">
    <citation type="journal article" date="2008" name="Nat. Genet.">
        <title>The Pristionchus pacificus genome provides a unique perspective on nematode lifestyle and parasitism.</title>
        <authorList>
            <person name="Dieterich C."/>
            <person name="Clifton S.W."/>
            <person name="Schuster L.N."/>
            <person name="Chinwalla A."/>
            <person name="Delehaunty K."/>
            <person name="Dinkelacker I."/>
            <person name="Fulton L."/>
            <person name="Fulton R."/>
            <person name="Godfrey J."/>
            <person name="Minx P."/>
            <person name="Mitreva M."/>
            <person name="Roeseler W."/>
            <person name="Tian H."/>
            <person name="Witte H."/>
            <person name="Yang S.P."/>
            <person name="Wilson R.K."/>
            <person name="Sommer R.J."/>
        </authorList>
    </citation>
    <scope>NUCLEOTIDE SEQUENCE [LARGE SCALE GENOMIC DNA]</scope>
    <source>
        <strain evidence="2">PS312</strain>
    </source>
</reference>
<organism evidence="1 2">
    <name type="scientific">Pristionchus pacificus</name>
    <name type="common">Parasitic nematode worm</name>
    <dbReference type="NCBI Taxonomy" id="54126"/>
    <lineage>
        <taxon>Eukaryota</taxon>
        <taxon>Metazoa</taxon>
        <taxon>Ecdysozoa</taxon>
        <taxon>Nematoda</taxon>
        <taxon>Chromadorea</taxon>
        <taxon>Rhabditida</taxon>
        <taxon>Rhabditina</taxon>
        <taxon>Diplogasteromorpha</taxon>
        <taxon>Diplogasteroidea</taxon>
        <taxon>Neodiplogasteridae</taxon>
        <taxon>Pristionchus</taxon>
    </lineage>
</organism>
<keyword evidence="2" id="KW-1185">Reference proteome</keyword>
<accession>A0A2A6C2R4</accession>
<gene>
    <name evidence="1" type="primary">WBGene00106428</name>
</gene>
<proteinExistence type="predicted"/>
<evidence type="ECO:0000313" key="1">
    <source>
        <dbReference type="EnsemblMetazoa" id="PPA16874.1"/>
    </source>
</evidence>
<sequence length="295" mass="31822">MICTILLGFIFIVADAETEARKYCFIAALYSVTRLVISTTNAGLLVGCHVPCALDTTVDKARIFLYRLYTIQCEACSYNAATLKCTLLGAFAPTIGCSSTYTVYEKRTSGCTAKSSIPSNLSYTPSKCSRDSDVIGPPAGKRISPVCGTSSVGRRRIVYDVSLHDGTRWVLENYKSSFILWDEILRSYYYITGTQIYYFRTGTCVRVPSPPLDGCECPDLPSEAPLPGYVSTGVAARTETAPACDSYSTGAANSQVTGSANRAVYCAMGTWVNIIDSATTYNEYAVTAATCVAIN</sequence>
<accession>A0A8R1YG84</accession>
<dbReference type="EnsemblMetazoa" id="PPA16874.1">
    <property type="protein sequence ID" value="PPA16874.1"/>
    <property type="gene ID" value="WBGene00106428"/>
</dbReference>
<protein>
    <submittedName>
        <fullName evidence="1">Uncharacterized protein</fullName>
    </submittedName>
</protein>
<reference evidence="1" key="2">
    <citation type="submission" date="2022-06" db="UniProtKB">
        <authorList>
            <consortium name="EnsemblMetazoa"/>
        </authorList>
    </citation>
    <scope>IDENTIFICATION</scope>
    <source>
        <strain evidence="1">PS312</strain>
    </source>
</reference>
<dbReference type="AlphaFoldDB" id="A0A2A6C2R4"/>
<dbReference type="Proteomes" id="UP000005239">
    <property type="component" value="Unassembled WGS sequence"/>
</dbReference>